<dbReference type="STRING" id="1218108.GCA_000382425_00913"/>
<dbReference type="PANTHER" id="PTHR40841:SF2">
    <property type="entry name" value="SIDEROPHORE-DEGRADING ESTERASE (EUROFUNG)"/>
    <property type="match status" value="1"/>
</dbReference>
<keyword evidence="5" id="KW-1185">Reference proteome</keyword>
<reference evidence="4 5" key="1">
    <citation type="submission" date="2019-07" db="EMBL/GenBank/DDBJ databases">
        <title>Whole genome shotgun sequence of Empedobacter brevis NBRC 14943.</title>
        <authorList>
            <person name="Hosoyama A."/>
            <person name="Uohara A."/>
            <person name="Ohji S."/>
            <person name="Ichikawa N."/>
        </authorList>
    </citation>
    <scope>NUCLEOTIDE SEQUENCE [LARGE SCALE GENOMIC DNA]</scope>
    <source>
        <strain evidence="4 5">NBRC 14943</strain>
    </source>
</reference>
<dbReference type="OrthoDB" id="9784036at2"/>
<dbReference type="SUPFAM" id="SSF53474">
    <property type="entry name" value="alpha/beta-Hydrolases"/>
    <property type="match status" value="1"/>
</dbReference>
<evidence type="ECO:0000256" key="1">
    <source>
        <dbReference type="ARBA" id="ARBA00005622"/>
    </source>
</evidence>
<dbReference type="AlphaFoldDB" id="A0A511NJR1"/>
<dbReference type="GeneID" id="84649152"/>
<gene>
    <name evidence="4" type="ORF">EB1_27840</name>
</gene>
<comment type="similarity">
    <text evidence="1">Belongs to the esterase D family.</text>
</comment>
<feature type="chain" id="PRO_5022108965" evidence="3">
    <location>
        <begin position="25"/>
        <end position="273"/>
    </location>
</feature>
<evidence type="ECO:0000313" key="4">
    <source>
        <dbReference type="EMBL" id="GEM52994.1"/>
    </source>
</evidence>
<dbReference type="Proteomes" id="UP000321245">
    <property type="component" value="Unassembled WGS sequence"/>
</dbReference>
<dbReference type="RefSeq" id="WP_019974419.1">
    <property type="nucleotide sequence ID" value="NZ_BJXC01000022.1"/>
</dbReference>
<protein>
    <submittedName>
        <fullName evidence="4">Alpha/beta family hydrolase</fullName>
    </submittedName>
</protein>
<name>A0A511NJR1_9FLAO</name>
<dbReference type="Pfam" id="PF00756">
    <property type="entry name" value="Esterase"/>
    <property type="match status" value="1"/>
</dbReference>
<proteinExistence type="inferred from homology"/>
<accession>A0A511NJR1</accession>
<organism evidence="4 5">
    <name type="scientific">Empedobacter brevis NBRC 14943 = ATCC 43319</name>
    <dbReference type="NCBI Taxonomy" id="1218108"/>
    <lineage>
        <taxon>Bacteria</taxon>
        <taxon>Pseudomonadati</taxon>
        <taxon>Bacteroidota</taxon>
        <taxon>Flavobacteriia</taxon>
        <taxon>Flavobacteriales</taxon>
        <taxon>Weeksellaceae</taxon>
        <taxon>Empedobacter</taxon>
    </lineage>
</organism>
<dbReference type="Gene3D" id="3.40.50.1820">
    <property type="entry name" value="alpha/beta hydrolase"/>
    <property type="match status" value="1"/>
</dbReference>
<keyword evidence="3" id="KW-0732">Signal</keyword>
<evidence type="ECO:0000256" key="3">
    <source>
        <dbReference type="SAM" id="SignalP"/>
    </source>
</evidence>
<evidence type="ECO:0000313" key="5">
    <source>
        <dbReference type="Proteomes" id="UP000321245"/>
    </source>
</evidence>
<evidence type="ECO:0000256" key="2">
    <source>
        <dbReference type="ARBA" id="ARBA00022801"/>
    </source>
</evidence>
<sequence length="273" mass="31535">MKAIFKLVVAILLPLFLWNCKTTAYPEYNDPIPAHDTFTIQSKSVDELRTINVWIPEDYKNSTEGVDVLYMPDGGTKEDFPHIANTLDELIKAKKIKPILLVGIENTQRRRDLTGKTDNEEDKKIAPTVGGSSEFRAFIKDELFNEIQKRYRITDKKGIIGESLAGLFIVETFLKQPDMFDYYIAMDPSLWWNNHKMVQNAKNDLLNFTASNKKIWFASSKATDIVPYSQELSRTLKETNSKNIQWQYSNEPKEDHSTIYRATKEKALIWSLN</sequence>
<dbReference type="InterPro" id="IPR000801">
    <property type="entry name" value="Esterase-like"/>
</dbReference>
<dbReference type="GO" id="GO:0016788">
    <property type="term" value="F:hydrolase activity, acting on ester bonds"/>
    <property type="evidence" value="ECO:0007669"/>
    <property type="project" value="TreeGrafter"/>
</dbReference>
<dbReference type="InterPro" id="IPR029058">
    <property type="entry name" value="AB_hydrolase_fold"/>
</dbReference>
<dbReference type="InterPro" id="IPR052558">
    <property type="entry name" value="Siderophore_Hydrolase_D"/>
</dbReference>
<dbReference type="PANTHER" id="PTHR40841">
    <property type="entry name" value="SIDEROPHORE TRIACETYLFUSARININE C ESTERASE"/>
    <property type="match status" value="1"/>
</dbReference>
<feature type="signal peptide" evidence="3">
    <location>
        <begin position="1"/>
        <end position="24"/>
    </location>
</feature>
<dbReference type="EMBL" id="BJXC01000022">
    <property type="protein sequence ID" value="GEM52994.1"/>
    <property type="molecule type" value="Genomic_DNA"/>
</dbReference>
<keyword evidence="2 4" id="KW-0378">Hydrolase</keyword>
<comment type="caution">
    <text evidence="4">The sequence shown here is derived from an EMBL/GenBank/DDBJ whole genome shotgun (WGS) entry which is preliminary data.</text>
</comment>